<comment type="catalytic activity">
    <reaction evidence="6 9 11">
        <text>4-methyl-5-(2-phosphooxyethyl)-thiazole + 4-amino-2-methyl-5-(diphosphooxymethyl)pyrimidine + H(+) = thiamine phosphate + diphosphate</text>
        <dbReference type="Rhea" id="RHEA:22328"/>
        <dbReference type="ChEBI" id="CHEBI:15378"/>
        <dbReference type="ChEBI" id="CHEBI:33019"/>
        <dbReference type="ChEBI" id="CHEBI:37575"/>
        <dbReference type="ChEBI" id="CHEBI:57841"/>
        <dbReference type="ChEBI" id="CHEBI:58296"/>
        <dbReference type="EC" id="2.5.1.3"/>
    </reaction>
</comment>
<dbReference type="PANTHER" id="PTHR20857">
    <property type="entry name" value="THIAMINE-PHOSPHATE PYROPHOSPHORYLASE"/>
    <property type="match status" value="1"/>
</dbReference>
<evidence type="ECO:0000256" key="5">
    <source>
        <dbReference type="ARBA" id="ARBA00022977"/>
    </source>
</evidence>
<dbReference type="InterPro" id="IPR013785">
    <property type="entry name" value="Aldolase_TIM"/>
</dbReference>
<feature type="binding site" evidence="9">
    <location>
        <position position="380"/>
    </location>
    <ligand>
        <name>Mg(2+)</name>
        <dbReference type="ChEBI" id="CHEBI:18420"/>
    </ligand>
</feature>
<dbReference type="InterPro" id="IPR041397">
    <property type="entry name" value="ThiD2"/>
</dbReference>
<dbReference type="Pfam" id="PF02581">
    <property type="entry name" value="TMP-TENI"/>
    <property type="match status" value="1"/>
</dbReference>
<accession>A0ABT6FCA6</accession>
<comment type="caution">
    <text evidence="9">Lacks conserved residue(s) required for the propagation of feature annotation.</text>
</comment>
<comment type="caution">
    <text evidence="15">The sequence shown here is derived from an EMBL/GenBank/DDBJ whole genome shotgun (WGS) entry which is preliminary data.</text>
</comment>
<evidence type="ECO:0000256" key="2">
    <source>
        <dbReference type="ARBA" id="ARBA00022679"/>
    </source>
</evidence>
<name>A0ABT6FCA6_9BACT</name>
<dbReference type="PANTHER" id="PTHR20857:SF15">
    <property type="entry name" value="THIAMINE-PHOSPHATE SYNTHASE"/>
    <property type="match status" value="1"/>
</dbReference>
<dbReference type="GO" id="GO:0004789">
    <property type="term" value="F:thiamine-phosphate diphosphorylase activity"/>
    <property type="evidence" value="ECO:0007669"/>
    <property type="project" value="UniProtKB-EC"/>
</dbReference>
<sequence>MDETLTPGARRAMDRAASRARSRGAAAVEPADLLAALLDEPESRASELVAEYGMAPQDVREALGAARLDEDAIEAAGYGLLDEPAVDSPRSSAIRAVVGEATARARADGRKASVGTEHLLAGLVAEAAFVLEPLRDAGLDLDGLRDALIRDEAEVEPLPPLEGPPLDLSDSTRTVDLARVLDASANRAREGLRVVEDYARFVLDDPGLTRRLKEARHRLADALRGFDPDLLLAARDTREDVGTHIMTHSEQVRENPRAVLAANFKRTGEALRSLEEYGKLVDVWLAGRFEVLRYDVYTLEKLMMTAVHAYRSLADCRLMVLVGGLPTLGDVTWIVGEALAGGADVIQLREKGLPDRELLTRAREVRILTAQAKARFILNDRPDLARLSGADGVHLGQDDVTVRDARRIVGPNLVIGVSTHERAQLDAAIVSGAGYLGVGPVFPSATKDFAEPELAGLAYVRTVAETTNLPWFAIGGVDATNVDRVLEAGASRIAVSAAVVKADRPRAAAAALRAALDAAADGR</sequence>
<evidence type="ECO:0000256" key="6">
    <source>
        <dbReference type="ARBA" id="ARBA00047334"/>
    </source>
</evidence>
<comment type="catalytic activity">
    <reaction evidence="8 9 11">
        <text>2-[(2R,5Z)-2-carboxy-4-methylthiazol-5(2H)-ylidene]ethyl phosphate + 4-amino-2-methyl-5-(diphosphooxymethyl)pyrimidine + 2 H(+) = thiamine phosphate + CO2 + diphosphate</text>
        <dbReference type="Rhea" id="RHEA:47844"/>
        <dbReference type="ChEBI" id="CHEBI:15378"/>
        <dbReference type="ChEBI" id="CHEBI:16526"/>
        <dbReference type="ChEBI" id="CHEBI:33019"/>
        <dbReference type="ChEBI" id="CHEBI:37575"/>
        <dbReference type="ChEBI" id="CHEBI:57841"/>
        <dbReference type="ChEBI" id="CHEBI:62899"/>
        <dbReference type="EC" id="2.5.1.3"/>
    </reaction>
</comment>
<comment type="function">
    <text evidence="9">Condenses 4-methyl-5-(beta-hydroxyethyl)thiazole monophosphate (THZ-P) and 2-methyl-4-amino-5-hydroxymethyl pyrimidine pyrophosphate (HMP-PP) to form thiamine monophosphate (TMP).</text>
</comment>
<evidence type="ECO:0000256" key="13">
    <source>
        <dbReference type="SAM" id="MobiDB-lite"/>
    </source>
</evidence>
<comment type="pathway">
    <text evidence="1 9 12">Cofactor biosynthesis; thiamine diphosphate biosynthesis; thiamine phosphate from 4-amino-2-methyl-5-diphosphomethylpyrimidine and 4-methyl-5-(2-phosphoethyl)-thiazole: step 1/1.</text>
</comment>
<dbReference type="InterPro" id="IPR036628">
    <property type="entry name" value="Clp_N_dom_sf"/>
</dbReference>
<dbReference type="Pfam" id="PF02861">
    <property type="entry name" value="Clp_N"/>
    <property type="match status" value="1"/>
</dbReference>
<keyword evidence="5 9" id="KW-0784">Thiamine biosynthesis</keyword>
<protein>
    <recommendedName>
        <fullName evidence="9">Thiamine-phosphate synthase</fullName>
        <shortName evidence="9">TP synthase</shortName>
        <shortName evidence="9">TPS</shortName>
        <ecNumber evidence="9">2.5.1.3</ecNumber>
    </recommendedName>
    <alternativeName>
        <fullName evidence="9">Thiamine-phosphate pyrophosphorylase</fullName>
        <shortName evidence="9">TMP pyrophosphorylase</shortName>
        <shortName evidence="9">TMP-PPase</shortName>
    </alternativeName>
</protein>
<feature type="binding site" evidence="9">
    <location>
        <position position="418"/>
    </location>
    <ligand>
        <name>4-amino-2-methyl-5-(diphosphooxymethyl)pyrimidine</name>
        <dbReference type="ChEBI" id="CHEBI:57841"/>
    </ligand>
</feature>
<organism evidence="15 16">
    <name type="scientific">Paludisphaera mucosa</name>
    <dbReference type="NCBI Taxonomy" id="3030827"/>
    <lineage>
        <taxon>Bacteria</taxon>
        <taxon>Pseudomonadati</taxon>
        <taxon>Planctomycetota</taxon>
        <taxon>Planctomycetia</taxon>
        <taxon>Isosphaerales</taxon>
        <taxon>Isosphaeraceae</taxon>
        <taxon>Paludisphaera</taxon>
    </lineage>
</organism>
<dbReference type="SUPFAM" id="SSF81923">
    <property type="entry name" value="Double Clp-N motif"/>
    <property type="match status" value="1"/>
</dbReference>
<dbReference type="Gene3D" id="1.10.1780.10">
    <property type="entry name" value="Clp, N-terminal domain"/>
    <property type="match status" value="2"/>
</dbReference>
<dbReference type="NCBIfam" id="NF002727">
    <property type="entry name" value="PRK02615.1"/>
    <property type="match status" value="1"/>
</dbReference>
<feature type="binding site" evidence="9">
    <location>
        <position position="476"/>
    </location>
    <ligand>
        <name>2-[(2R,5Z)-2-carboxy-4-methylthiazol-5(2H)-ylidene]ethyl phosphate</name>
        <dbReference type="ChEBI" id="CHEBI:62899"/>
    </ligand>
</feature>
<comment type="catalytic activity">
    <reaction evidence="7 9 11">
        <text>2-(2-carboxy-4-methylthiazol-5-yl)ethyl phosphate + 4-amino-2-methyl-5-(diphosphooxymethyl)pyrimidine + 2 H(+) = thiamine phosphate + CO2 + diphosphate</text>
        <dbReference type="Rhea" id="RHEA:47848"/>
        <dbReference type="ChEBI" id="CHEBI:15378"/>
        <dbReference type="ChEBI" id="CHEBI:16526"/>
        <dbReference type="ChEBI" id="CHEBI:33019"/>
        <dbReference type="ChEBI" id="CHEBI:37575"/>
        <dbReference type="ChEBI" id="CHEBI:57841"/>
        <dbReference type="ChEBI" id="CHEBI:62890"/>
        <dbReference type="EC" id="2.5.1.3"/>
    </reaction>
</comment>
<keyword evidence="4 9" id="KW-0460">Magnesium</keyword>
<feature type="region of interest" description="Disordered" evidence="13">
    <location>
        <begin position="1"/>
        <end position="25"/>
    </location>
</feature>
<feature type="binding site" evidence="9">
    <location>
        <begin position="347"/>
        <end position="351"/>
    </location>
    <ligand>
        <name>4-amino-2-methyl-5-(diphosphooxymethyl)pyrimidine</name>
        <dbReference type="ChEBI" id="CHEBI:57841"/>
    </ligand>
</feature>
<evidence type="ECO:0000256" key="11">
    <source>
        <dbReference type="RuleBase" id="RU003826"/>
    </source>
</evidence>
<evidence type="ECO:0000256" key="10">
    <source>
        <dbReference type="PROSITE-ProRule" id="PRU01251"/>
    </source>
</evidence>
<comment type="similarity">
    <text evidence="9 11">Belongs to the thiamine-phosphate synthase family.</text>
</comment>
<evidence type="ECO:0000256" key="8">
    <source>
        <dbReference type="ARBA" id="ARBA00047883"/>
    </source>
</evidence>
<feature type="domain" description="Clp R" evidence="14">
    <location>
        <begin position="1"/>
        <end position="154"/>
    </location>
</feature>
<dbReference type="InterPro" id="IPR004176">
    <property type="entry name" value="Clp_R_N"/>
</dbReference>
<dbReference type="Pfam" id="PF17792">
    <property type="entry name" value="ThiD2"/>
    <property type="match status" value="1"/>
</dbReference>
<reference evidence="15 16" key="1">
    <citation type="submission" date="2023-03" db="EMBL/GenBank/DDBJ databases">
        <title>Paludisphaera mucosa sp. nov. a novel planctomycete from northern fen.</title>
        <authorList>
            <person name="Ivanova A."/>
        </authorList>
    </citation>
    <scope>NUCLEOTIDE SEQUENCE [LARGE SCALE GENOMIC DNA]</scope>
    <source>
        <strain evidence="15 16">Pla2</strain>
    </source>
</reference>
<dbReference type="InterPro" id="IPR022998">
    <property type="entry name" value="ThiamineP_synth_TenI"/>
</dbReference>
<dbReference type="InterPro" id="IPR034291">
    <property type="entry name" value="TMP_synthase"/>
</dbReference>
<keyword evidence="3 9" id="KW-0479">Metal-binding</keyword>
<evidence type="ECO:0000256" key="4">
    <source>
        <dbReference type="ARBA" id="ARBA00022842"/>
    </source>
</evidence>
<feature type="binding site" evidence="9">
    <location>
        <position position="399"/>
    </location>
    <ligand>
        <name>Mg(2+)</name>
        <dbReference type="ChEBI" id="CHEBI:18420"/>
    </ligand>
</feature>
<dbReference type="EC" id="2.5.1.3" evidence="9"/>
<evidence type="ECO:0000256" key="9">
    <source>
        <dbReference type="HAMAP-Rule" id="MF_00097"/>
    </source>
</evidence>
<evidence type="ECO:0000313" key="15">
    <source>
        <dbReference type="EMBL" id="MDG3005202.1"/>
    </source>
</evidence>
<dbReference type="CDD" id="cd00564">
    <property type="entry name" value="TMP_TenI"/>
    <property type="match status" value="1"/>
</dbReference>
<gene>
    <name evidence="9" type="primary">thiE</name>
    <name evidence="15" type="ORF">PZE19_15545</name>
</gene>
<keyword evidence="16" id="KW-1185">Reference proteome</keyword>
<dbReference type="InterPro" id="IPR036206">
    <property type="entry name" value="ThiamineP_synth_sf"/>
</dbReference>
<dbReference type="HAMAP" id="MF_00097">
    <property type="entry name" value="TMP_synthase"/>
    <property type="match status" value="1"/>
</dbReference>
<keyword evidence="2 9" id="KW-0808">Transferase</keyword>
<feature type="binding site" evidence="9">
    <location>
        <begin position="444"/>
        <end position="446"/>
    </location>
    <ligand>
        <name>2-[(2R,5Z)-2-carboxy-4-methylthiazol-5(2H)-ylidene]ethyl phosphate</name>
        <dbReference type="ChEBI" id="CHEBI:62899"/>
    </ligand>
</feature>
<feature type="binding site" evidence="9">
    <location>
        <position position="379"/>
    </location>
    <ligand>
        <name>4-amino-2-methyl-5-(diphosphooxymethyl)pyrimidine</name>
        <dbReference type="ChEBI" id="CHEBI:57841"/>
    </ligand>
</feature>
<evidence type="ECO:0000313" key="16">
    <source>
        <dbReference type="Proteomes" id="UP001216907"/>
    </source>
</evidence>
<dbReference type="SUPFAM" id="SSF51391">
    <property type="entry name" value="Thiamin phosphate synthase"/>
    <property type="match status" value="1"/>
</dbReference>
<evidence type="ECO:0000256" key="1">
    <source>
        <dbReference type="ARBA" id="ARBA00005165"/>
    </source>
</evidence>
<dbReference type="PROSITE" id="PS51903">
    <property type="entry name" value="CLP_R"/>
    <property type="match status" value="1"/>
</dbReference>
<comment type="cofactor">
    <cofactor evidence="9">
        <name>Mg(2+)</name>
        <dbReference type="ChEBI" id="CHEBI:18420"/>
    </cofactor>
    <text evidence="9">Binds 1 Mg(2+) ion per subunit.</text>
</comment>
<evidence type="ECO:0000256" key="12">
    <source>
        <dbReference type="RuleBase" id="RU004253"/>
    </source>
</evidence>
<proteinExistence type="inferred from homology"/>
<evidence type="ECO:0000256" key="3">
    <source>
        <dbReference type="ARBA" id="ARBA00022723"/>
    </source>
</evidence>
<feature type="binding site" evidence="9">
    <location>
        <position position="447"/>
    </location>
    <ligand>
        <name>4-amino-2-methyl-5-(diphosphooxymethyl)pyrimidine</name>
        <dbReference type="ChEBI" id="CHEBI:57841"/>
    </ligand>
</feature>
<evidence type="ECO:0000259" key="14">
    <source>
        <dbReference type="PROSITE" id="PS51903"/>
    </source>
</evidence>
<keyword evidence="10" id="KW-0677">Repeat</keyword>
<dbReference type="Proteomes" id="UP001216907">
    <property type="component" value="Unassembled WGS sequence"/>
</dbReference>
<dbReference type="RefSeq" id="WP_277861548.1">
    <property type="nucleotide sequence ID" value="NZ_JARRAG010000002.1"/>
</dbReference>
<dbReference type="NCBIfam" id="TIGR00693">
    <property type="entry name" value="thiE"/>
    <property type="match status" value="1"/>
</dbReference>
<evidence type="ECO:0000256" key="7">
    <source>
        <dbReference type="ARBA" id="ARBA00047851"/>
    </source>
</evidence>
<dbReference type="EMBL" id="JARRAG010000002">
    <property type="protein sequence ID" value="MDG3005202.1"/>
    <property type="molecule type" value="Genomic_DNA"/>
</dbReference>
<dbReference type="Gene3D" id="3.20.20.70">
    <property type="entry name" value="Aldolase class I"/>
    <property type="match status" value="1"/>
</dbReference>